<evidence type="ECO:0000313" key="1">
    <source>
        <dbReference type="EMBL" id="CDW35318.1"/>
    </source>
</evidence>
<dbReference type="AlphaFoldDB" id="A0A0K2UAQ4"/>
<dbReference type="EMBL" id="HACA01017957">
    <property type="protein sequence ID" value="CDW35318.1"/>
    <property type="molecule type" value="Transcribed_RNA"/>
</dbReference>
<sequence>MLSSDKSACHRLIGLVTGSSLDLCLDGIIRRIKNRRSCEAKCSLTHSKEVWL</sequence>
<protein>
    <submittedName>
        <fullName evidence="1">Uncharacterized protein</fullName>
    </submittedName>
</protein>
<reference evidence="1" key="1">
    <citation type="submission" date="2014-05" db="EMBL/GenBank/DDBJ databases">
        <authorList>
            <person name="Chronopoulou M."/>
        </authorList>
    </citation>
    <scope>NUCLEOTIDE SEQUENCE</scope>
    <source>
        <tissue evidence="1">Whole organism</tissue>
    </source>
</reference>
<name>A0A0K2UAQ4_LEPSM</name>
<accession>A0A0K2UAQ4</accession>
<organism evidence="1">
    <name type="scientific">Lepeophtheirus salmonis</name>
    <name type="common">Salmon louse</name>
    <name type="synonym">Caligus salmonis</name>
    <dbReference type="NCBI Taxonomy" id="72036"/>
    <lineage>
        <taxon>Eukaryota</taxon>
        <taxon>Metazoa</taxon>
        <taxon>Ecdysozoa</taxon>
        <taxon>Arthropoda</taxon>
        <taxon>Crustacea</taxon>
        <taxon>Multicrustacea</taxon>
        <taxon>Hexanauplia</taxon>
        <taxon>Copepoda</taxon>
        <taxon>Siphonostomatoida</taxon>
        <taxon>Caligidae</taxon>
        <taxon>Lepeophtheirus</taxon>
    </lineage>
</organism>
<proteinExistence type="predicted"/>